<dbReference type="PANTHER" id="PTHR42723:SF1">
    <property type="entry name" value="CHLOROPHYLL SYNTHASE, CHLOROPLASTIC"/>
    <property type="match status" value="1"/>
</dbReference>
<feature type="transmembrane region" description="Helical" evidence="6">
    <location>
        <begin position="295"/>
        <end position="313"/>
    </location>
</feature>
<keyword evidence="5 6" id="KW-0472">Membrane</keyword>
<evidence type="ECO:0000313" key="8">
    <source>
        <dbReference type="Proteomes" id="UP001220610"/>
    </source>
</evidence>
<organism evidence="7 8">
    <name type="scientific">Candidatus Pseudobacter hemicellulosilyticus</name>
    <dbReference type="NCBI Taxonomy" id="3121375"/>
    <lineage>
        <taxon>Bacteria</taxon>
        <taxon>Pseudomonadati</taxon>
        <taxon>Bacteroidota</taxon>
        <taxon>Chitinophagia</taxon>
        <taxon>Chitinophagales</taxon>
        <taxon>Chitinophagaceae</taxon>
        <taxon>Pseudobacter</taxon>
    </lineage>
</organism>
<keyword evidence="2" id="KW-1003">Cell membrane</keyword>
<feature type="transmembrane region" description="Helical" evidence="6">
    <location>
        <begin position="118"/>
        <end position="136"/>
    </location>
</feature>
<reference evidence="7" key="1">
    <citation type="submission" date="2023-03" db="EMBL/GenBank/DDBJ databases">
        <title>Andean soil-derived lignocellulolytic bacterial consortium as a source of novel taxa and putative plastic-active enzymes.</title>
        <authorList>
            <person name="Diaz-Garcia L."/>
            <person name="Chuvochina M."/>
            <person name="Feuerriegel G."/>
            <person name="Bunk B."/>
            <person name="Sproer C."/>
            <person name="Streit W.R."/>
            <person name="Rodriguez L.M."/>
            <person name="Overmann J."/>
            <person name="Jimenez D.J."/>
        </authorList>
    </citation>
    <scope>NUCLEOTIDE SEQUENCE</scope>
    <source>
        <strain evidence="7">MAG 7</strain>
    </source>
</reference>
<accession>A0AAJ6BEB8</accession>
<dbReference type="Gene3D" id="1.10.357.140">
    <property type="entry name" value="UbiA prenyltransferase"/>
    <property type="match status" value="1"/>
</dbReference>
<dbReference type="Pfam" id="PF01040">
    <property type="entry name" value="UbiA"/>
    <property type="match status" value="1"/>
</dbReference>
<dbReference type="Gene3D" id="1.20.120.1780">
    <property type="entry name" value="UbiA prenyltransferase"/>
    <property type="match status" value="1"/>
</dbReference>
<dbReference type="AlphaFoldDB" id="A0AAJ6BEB8"/>
<feature type="transmembrane region" description="Helical" evidence="6">
    <location>
        <begin position="226"/>
        <end position="252"/>
    </location>
</feature>
<feature type="transmembrane region" description="Helical" evidence="6">
    <location>
        <begin position="148"/>
        <end position="167"/>
    </location>
</feature>
<dbReference type="InterPro" id="IPR044878">
    <property type="entry name" value="UbiA_sf"/>
</dbReference>
<name>A0AAJ6BEB8_9BACT</name>
<evidence type="ECO:0000256" key="4">
    <source>
        <dbReference type="ARBA" id="ARBA00022989"/>
    </source>
</evidence>
<keyword evidence="3 6" id="KW-0812">Transmembrane</keyword>
<evidence type="ECO:0000256" key="3">
    <source>
        <dbReference type="ARBA" id="ARBA00022692"/>
    </source>
</evidence>
<keyword evidence="4 6" id="KW-1133">Transmembrane helix</keyword>
<dbReference type="PANTHER" id="PTHR42723">
    <property type="entry name" value="CHLOROPHYLL SYNTHASE"/>
    <property type="match status" value="1"/>
</dbReference>
<evidence type="ECO:0000256" key="2">
    <source>
        <dbReference type="ARBA" id="ARBA00022475"/>
    </source>
</evidence>
<dbReference type="InterPro" id="IPR050475">
    <property type="entry name" value="Prenyltransferase_related"/>
</dbReference>
<feature type="transmembrane region" description="Helical" evidence="6">
    <location>
        <begin position="47"/>
        <end position="72"/>
    </location>
</feature>
<dbReference type="Proteomes" id="UP001220610">
    <property type="component" value="Chromosome"/>
</dbReference>
<sequence>MKLLAAFFKLVRTLNLLFIVLTQLLFYYCIAVPVFQQAGTAVPLSLSQFMLLMLASVLIAAGGYIINDYFDLNIDRVNKPTKMVVEKLISRRWAIVWHMGLSILGILLSFYVAWKTGAWWLAPVNTACVIALWFYSTTFKKKILSGNIIISLLTAWVVLVVGFLVHFQASLYYSAFAGVNLSKLLRLTFLYGSFAFIISLIREVIKDIEDMQGDERYGCRTMPIVWGVQAAKLFIATWLVVLIAALLIVQAYVLPYQWWWSALYCLALVIIPLIRILRKLFPAISPGQFHELSTWVKLVMFTGILSMVFFKIYA</sequence>
<protein>
    <submittedName>
        <fullName evidence="7">Geranylgeranylglycerol-phosphate geranylgeranyltransferase</fullName>
    </submittedName>
</protein>
<feature type="transmembrane region" description="Helical" evidence="6">
    <location>
        <begin position="93"/>
        <end position="112"/>
    </location>
</feature>
<dbReference type="EMBL" id="CP119311">
    <property type="protein sequence ID" value="WEK34430.1"/>
    <property type="molecule type" value="Genomic_DNA"/>
</dbReference>
<comment type="subcellular location">
    <subcellularLocation>
        <location evidence="1">Membrane</location>
        <topology evidence="1">Multi-pass membrane protein</topology>
    </subcellularLocation>
</comment>
<dbReference type="InterPro" id="IPR000537">
    <property type="entry name" value="UbiA_prenyltransferase"/>
</dbReference>
<evidence type="ECO:0000256" key="6">
    <source>
        <dbReference type="SAM" id="Phobius"/>
    </source>
</evidence>
<feature type="transmembrane region" description="Helical" evidence="6">
    <location>
        <begin position="187"/>
        <end position="205"/>
    </location>
</feature>
<dbReference type="GO" id="GO:0016765">
    <property type="term" value="F:transferase activity, transferring alkyl or aryl (other than methyl) groups"/>
    <property type="evidence" value="ECO:0007669"/>
    <property type="project" value="InterPro"/>
</dbReference>
<feature type="transmembrane region" description="Helical" evidence="6">
    <location>
        <begin position="258"/>
        <end position="274"/>
    </location>
</feature>
<evidence type="ECO:0000256" key="5">
    <source>
        <dbReference type="ARBA" id="ARBA00023136"/>
    </source>
</evidence>
<dbReference type="CDD" id="cd13961">
    <property type="entry name" value="PT_UbiA_DGGGPS"/>
    <property type="match status" value="1"/>
</dbReference>
<proteinExistence type="predicted"/>
<evidence type="ECO:0000256" key="1">
    <source>
        <dbReference type="ARBA" id="ARBA00004141"/>
    </source>
</evidence>
<evidence type="ECO:0000313" key="7">
    <source>
        <dbReference type="EMBL" id="WEK34430.1"/>
    </source>
</evidence>
<gene>
    <name evidence="7" type="ORF">P0Y53_18240</name>
</gene>
<dbReference type="GO" id="GO:0016020">
    <property type="term" value="C:membrane"/>
    <property type="evidence" value="ECO:0007669"/>
    <property type="project" value="UniProtKB-SubCell"/>
</dbReference>